<dbReference type="InterPro" id="IPR001296">
    <property type="entry name" value="Glyco_trans_1"/>
</dbReference>
<gene>
    <name evidence="3" type="ORF">GCM10008957_11450</name>
</gene>
<dbReference type="SUPFAM" id="SSF53756">
    <property type="entry name" value="UDP-Glycosyltransferase/glycogen phosphorylase"/>
    <property type="match status" value="1"/>
</dbReference>
<accession>A0A918C1J1</accession>
<dbReference type="InterPro" id="IPR028098">
    <property type="entry name" value="Glyco_trans_4-like_N"/>
</dbReference>
<evidence type="ECO:0000259" key="1">
    <source>
        <dbReference type="Pfam" id="PF00534"/>
    </source>
</evidence>
<organism evidence="3 4">
    <name type="scientific">Deinococcus ruber</name>
    <dbReference type="NCBI Taxonomy" id="1848197"/>
    <lineage>
        <taxon>Bacteria</taxon>
        <taxon>Thermotogati</taxon>
        <taxon>Deinococcota</taxon>
        <taxon>Deinococci</taxon>
        <taxon>Deinococcales</taxon>
        <taxon>Deinococcaceae</taxon>
        <taxon>Deinococcus</taxon>
    </lineage>
</organism>
<evidence type="ECO:0000259" key="2">
    <source>
        <dbReference type="Pfam" id="PF13579"/>
    </source>
</evidence>
<dbReference type="PANTHER" id="PTHR45947:SF13">
    <property type="entry name" value="TRANSFERASE"/>
    <property type="match status" value="1"/>
</dbReference>
<sequence length="393" mass="44339">MAWQYGYMKIALLHNRYLQRGGEDVVVDAERNLLTTRHEVLFYETDSRNLPKNRLKTAALTIYNPYEEKALTGWLREQRPDVLHVHNTFPLLSPQIYWSAALAEVPLVQTLHNYRTVCMNGLLFRDGHPCMECVGRSSLPGILHACYRESRTASAVVAGMIEVHRLEGSYQQVNRYLALTEEARQTFIEGGLPSERITVKPNFTADHGIGKGDGGYALFVGRISSEKGVETLLKAWHILRGQFQLKIVGDGPEMPRLQQQSINGVEWLGRKSPTEVAHLMRGAAFLILPSECFEGMPMTVLEAFSAATPVIASYIGSLKELVTHEVNGRHFSVGDPVSLSQQVQSLLDQPSKLQSLRNNARAEYERNYTPEIGLTNLERIYQETISIHRTRHD</sequence>
<comment type="caution">
    <text evidence="3">The sequence shown here is derived from an EMBL/GenBank/DDBJ whole genome shotgun (WGS) entry which is preliminary data.</text>
</comment>
<dbReference type="AlphaFoldDB" id="A0A918C1J1"/>
<reference evidence="3" key="1">
    <citation type="journal article" date="2014" name="Int. J. Syst. Evol. Microbiol.">
        <title>Complete genome sequence of Corynebacterium casei LMG S-19264T (=DSM 44701T), isolated from a smear-ripened cheese.</title>
        <authorList>
            <consortium name="US DOE Joint Genome Institute (JGI-PGF)"/>
            <person name="Walter F."/>
            <person name="Albersmeier A."/>
            <person name="Kalinowski J."/>
            <person name="Ruckert C."/>
        </authorList>
    </citation>
    <scope>NUCLEOTIDE SEQUENCE</scope>
    <source>
        <strain evidence="3">JCM 31311</strain>
    </source>
</reference>
<feature type="domain" description="Glycosyl transferase family 1" evidence="1">
    <location>
        <begin position="213"/>
        <end position="362"/>
    </location>
</feature>
<keyword evidence="3" id="KW-0808">Transferase</keyword>
<reference evidence="3" key="2">
    <citation type="submission" date="2020-09" db="EMBL/GenBank/DDBJ databases">
        <authorList>
            <person name="Sun Q."/>
            <person name="Ohkuma M."/>
        </authorList>
    </citation>
    <scope>NUCLEOTIDE SEQUENCE</scope>
    <source>
        <strain evidence="3">JCM 31311</strain>
    </source>
</reference>
<keyword evidence="4" id="KW-1185">Reference proteome</keyword>
<dbReference type="InterPro" id="IPR050194">
    <property type="entry name" value="Glycosyltransferase_grp1"/>
</dbReference>
<protein>
    <submittedName>
        <fullName evidence="3">Glycosyl transferase</fullName>
    </submittedName>
</protein>
<dbReference type="Pfam" id="PF13579">
    <property type="entry name" value="Glyco_trans_4_4"/>
    <property type="match status" value="1"/>
</dbReference>
<dbReference type="GO" id="GO:0016757">
    <property type="term" value="F:glycosyltransferase activity"/>
    <property type="evidence" value="ECO:0007669"/>
    <property type="project" value="InterPro"/>
</dbReference>
<dbReference type="PANTHER" id="PTHR45947">
    <property type="entry name" value="SULFOQUINOVOSYL TRANSFERASE SQD2"/>
    <property type="match status" value="1"/>
</dbReference>
<dbReference type="Gene3D" id="3.40.50.2000">
    <property type="entry name" value="Glycogen Phosphorylase B"/>
    <property type="match status" value="2"/>
</dbReference>
<dbReference type="Pfam" id="PF00534">
    <property type="entry name" value="Glycos_transf_1"/>
    <property type="match status" value="1"/>
</dbReference>
<dbReference type="CDD" id="cd03801">
    <property type="entry name" value="GT4_PimA-like"/>
    <property type="match status" value="1"/>
</dbReference>
<evidence type="ECO:0000313" key="4">
    <source>
        <dbReference type="Proteomes" id="UP000603865"/>
    </source>
</evidence>
<evidence type="ECO:0000313" key="3">
    <source>
        <dbReference type="EMBL" id="GGR00373.1"/>
    </source>
</evidence>
<name>A0A918C1J1_9DEIO</name>
<dbReference type="EMBL" id="BMQL01000004">
    <property type="protein sequence ID" value="GGR00373.1"/>
    <property type="molecule type" value="Genomic_DNA"/>
</dbReference>
<proteinExistence type="predicted"/>
<dbReference type="Proteomes" id="UP000603865">
    <property type="component" value="Unassembled WGS sequence"/>
</dbReference>
<feature type="domain" description="Glycosyltransferase subfamily 4-like N-terminal" evidence="2">
    <location>
        <begin position="69"/>
        <end position="202"/>
    </location>
</feature>